<name>A0A4R3LMF5_9HYPH</name>
<dbReference type="OrthoDB" id="9806408at2"/>
<keyword evidence="2 10" id="KW-0963">Cytoplasm</keyword>
<evidence type="ECO:0000256" key="8">
    <source>
        <dbReference type="ARBA" id="ARBA00024069"/>
    </source>
</evidence>
<evidence type="ECO:0000256" key="2">
    <source>
        <dbReference type="ARBA" id="ARBA00022490"/>
    </source>
</evidence>
<dbReference type="PANTHER" id="PTHR30100:SF1">
    <property type="entry name" value="PHOSPHATE ACYLTRANSFERASE"/>
    <property type="match status" value="1"/>
</dbReference>
<dbReference type="GO" id="GO:0008654">
    <property type="term" value="P:phospholipid biosynthetic process"/>
    <property type="evidence" value="ECO:0007669"/>
    <property type="project" value="UniProtKB-KW"/>
</dbReference>
<dbReference type="InterPro" id="IPR012281">
    <property type="entry name" value="Phospholipid_synth_PlsX-like"/>
</dbReference>
<dbReference type="PIRSF" id="PIRSF002465">
    <property type="entry name" value="Phsphlp_syn_PlsX"/>
    <property type="match status" value="1"/>
</dbReference>
<evidence type="ECO:0000256" key="7">
    <source>
        <dbReference type="ARBA" id="ARBA00023264"/>
    </source>
</evidence>
<dbReference type="EC" id="2.3.1.274" evidence="8 10"/>
<dbReference type="Proteomes" id="UP000294664">
    <property type="component" value="Unassembled WGS sequence"/>
</dbReference>
<keyword evidence="5 10" id="KW-0443">Lipid metabolism</keyword>
<comment type="caution">
    <text evidence="11">The sequence shown here is derived from an EMBL/GenBank/DDBJ whole genome shotgun (WGS) entry which is preliminary data.</text>
</comment>
<keyword evidence="4 10" id="KW-0808">Transferase</keyword>
<dbReference type="GO" id="GO:0006633">
    <property type="term" value="P:fatty acid biosynthetic process"/>
    <property type="evidence" value="ECO:0007669"/>
    <property type="project" value="UniProtKB-UniRule"/>
</dbReference>
<gene>
    <name evidence="10" type="primary">plsX</name>
    <name evidence="11" type="ORF">EDC64_11848</name>
</gene>
<comment type="function">
    <text evidence="10">Catalyzes the reversible formation of acyl-phosphate (acyl-PO(4)) from acyl-[acyl-carrier-protein] (acyl-ACP). This enzyme utilizes acyl-ACP as fatty acyl donor, but not acyl-CoA.</text>
</comment>
<comment type="subcellular location">
    <subcellularLocation>
        <location evidence="10">Cytoplasm</location>
    </subcellularLocation>
    <text evidence="10">Associated with the membrane possibly through PlsY.</text>
</comment>
<dbReference type="SUPFAM" id="SSF53659">
    <property type="entry name" value="Isocitrate/Isopropylmalate dehydrogenase-like"/>
    <property type="match status" value="1"/>
</dbReference>
<evidence type="ECO:0000313" key="12">
    <source>
        <dbReference type="Proteomes" id="UP000294664"/>
    </source>
</evidence>
<comment type="catalytic activity">
    <reaction evidence="1 10">
        <text>a fatty acyl-[ACP] + phosphate = an acyl phosphate + holo-[ACP]</text>
        <dbReference type="Rhea" id="RHEA:42292"/>
        <dbReference type="Rhea" id="RHEA-COMP:9685"/>
        <dbReference type="Rhea" id="RHEA-COMP:14125"/>
        <dbReference type="ChEBI" id="CHEBI:43474"/>
        <dbReference type="ChEBI" id="CHEBI:59918"/>
        <dbReference type="ChEBI" id="CHEBI:64479"/>
        <dbReference type="ChEBI" id="CHEBI:138651"/>
        <dbReference type="EC" id="2.3.1.274"/>
    </reaction>
</comment>
<comment type="subunit">
    <text evidence="9 10">Homodimer. Probably interacts with PlsY.</text>
</comment>
<keyword evidence="7 10" id="KW-1208">Phospholipid metabolism</keyword>
<dbReference type="GO" id="GO:0043811">
    <property type="term" value="F:phosphate:acyl-[acyl carrier protein] acyltransferase activity"/>
    <property type="evidence" value="ECO:0007669"/>
    <property type="project" value="UniProtKB-UniRule"/>
</dbReference>
<evidence type="ECO:0000256" key="10">
    <source>
        <dbReference type="HAMAP-Rule" id="MF_00019"/>
    </source>
</evidence>
<proteinExistence type="inferred from homology"/>
<sequence>MSVPVRISIDAMGGDHGPEVVLAGVAISQARHPDARFVLFGDEPRLTKILAARPALAAVSRVVHTEVVVGMDDKPSQALRNGRYKSTMWRCIDAVKTHEADAAVSAGNTGALMAMAKFNLRTMPGIGRPAIAAIWPTLRGESIVLDMGASIGATAQSLVEMAIMGAAMARTIFDIPQPSVGLLNVGVEEIKGVEEVKEAGRILREDEHPDLRYHGFVEGNDIGAGTVDVVVVEGFSGNIALKTAEGTAKQIATYLRAAMGRTWRARIGYLLARDAFKMLREKMDPRRSNGGVFLGLNGVVIKSHGGADAEGFAAAVDLGYDMVRHQLLTRIETSLLSRLPRGDAAGAPEAAEAEGRS</sequence>
<evidence type="ECO:0000256" key="4">
    <source>
        <dbReference type="ARBA" id="ARBA00022679"/>
    </source>
</evidence>
<dbReference type="InterPro" id="IPR003664">
    <property type="entry name" value="FA_synthesis"/>
</dbReference>
<dbReference type="Pfam" id="PF02504">
    <property type="entry name" value="FA_synthesis"/>
    <property type="match status" value="1"/>
</dbReference>
<keyword evidence="12" id="KW-1185">Reference proteome</keyword>
<dbReference type="EMBL" id="SMAI01000018">
    <property type="protein sequence ID" value="TCT01550.1"/>
    <property type="molecule type" value="Genomic_DNA"/>
</dbReference>
<keyword evidence="3 10" id="KW-0444">Lipid biosynthesis</keyword>
<reference evidence="11 12" key="1">
    <citation type="submission" date="2019-03" db="EMBL/GenBank/DDBJ databases">
        <title>Genomic Encyclopedia of Type Strains, Phase IV (KMG-IV): sequencing the most valuable type-strain genomes for metagenomic binning, comparative biology and taxonomic classification.</title>
        <authorList>
            <person name="Goeker M."/>
        </authorList>
    </citation>
    <scope>NUCLEOTIDE SEQUENCE [LARGE SCALE GENOMIC DNA]</scope>
    <source>
        <strain evidence="11 12">DSM 9035</strain>
    </source>
</reference>
<evidence type="ECO:0000256" key="5">
    <source>
        <dbReference type="ARBA" id="ARBA00023098"/>
    </source>
</evidence>
<dbReference type="RefSeq" id="WP_132035227.1">
    <property type="nucleotide sequence ID" value="NZ_SMAI01000018.1"/>
</dbReference>
<dbReference type="HAMAP" id="MF_00019">
    <property type="entry name" value="PlsX"/>
    <property type="match status" value="1"/>
</dbReference>
<evidence type="ECO:0000313" key="11">
    <source>
        <dbReference type="EMBL" id="TCT01550.1"/>
    </source>
</evidence>
<dbReference type="AlphaFoldDB" id="A0A4R3LMF5"/>
<dbReference type="Gene3D" id="3.40.718.10">
    <property type="entry name" value="Isopropylmalate Dehydrogenase"/>
    <property type="match status" value="1"/>
</dbReference>
<evidence type="ECO:0000256" key="6">
    <source>
        <dbReference type="ARBA" id="ARBA00023209"/>
    </source>
</evidence>
<protein>
    <recommendedName>
        <fullName evidence="8 10">Phosphate acyltransferase</fullName>
        <ecNumber evidence="8 10">2.3.1.274</ecNumber>
    </recommendedName>
    <alternativeName>
        <fullName evidence="10">Acyl-ACP phosphotransacylase</fullName>
    </alternativeName>
    <alternativeName>
        <fullName evidence="10">Acyl-[acyl-carrier-protein]--phosphate acyltransferase</fullName>
    </alternativeName>
    <alternativeName>
        <fullName evidence="10">Phosphate-acyl-ACP acyltransferase</fullName>
    </alternativeName>
</protein>
<dbReference type="PANTHER" id="PTHR30100">
    <property type="entry name" value="FATTY ACID/PHOSPHOLIPID SYNTHESIS PROTEIN PLSX"/>
    <property type="match status" value="1"/>
</dbReference>
<dbReference type="NCBIfam" id="TIGR00182">
    <property type="entry name" value="plsX"/>
    <property type="match status" value="1"/>
</dbReference>
<dbReference type="UniPathway" id="UPA00085"/>
<evidence type="ECO:0000256" key="3">
    <source>
        <dbReference type="ARBA" id="ARBA00022516"/>
    </source>
</evidence>
<organism evidence="11 12">
    <name type="scientific">Aquabacter spiritensis</name>
    <dbReference type="NCBI Taxonomy" id="933073"/>
    <lineage>
        <taxon>Bacteria</taxon>
        <taxon>Pseudomonadati</taxon>
        <taxon>Pseudomonadota</taxon>
        <taxon>Alphaproteobacteria</taxon>
        <taxon>Hyphomicrobiales</taxon>
        <taxon>Xanthobacteraceae</taxon>
        <taxon>Aquabacter</taxon>
    </lineage>
</organism>
<evidence type="ECO:0000256" key="1">
    <source>
        <dbReference type="ARBA" id="ARBA00001232"/>
    </source>
</evidence>
<dbReference type="GO" id="GO:0005737">
    <property type="term" value="C:cytoplasm"/>
    <property type="evidence" value="ECO:0007669"/>
    <property type="project" value="UniProtKB-SubCell"/>
</dbReference>
<comment type="pathway">
    <text evidence="10">Lipid metabolism; phospholipid metabolism.</text>
</comment>
<accession>A0A4R3LMF5</accession>
<keyword evidence="6 10" id="KW-0594">Phospholipid biosynthesis</keyword>
<evidence type="ECO:0000256" key="9">
    <source>
        <dbReference type="ARBA" id="ARBA00046608"/>
    </source>
</evidence>
<comment type="similarity">
    <text evidence="10">Belongs to the PlsX family.</text>
</comment>
<keyword evidence="11" id="KW-0012">Acyltransferase</keyword>